<feature type="transmembrane region" description="Helical" evidence="1">
    <location>
        <begin position="12"/>
        <end position="36"/>
    </location>
</feature>
<proteinExistence type="predicted"/>
<keyword evidence="1" id="KW-0472">Membrane</keyword>
<comment type="caution">
    <text evidence="2">The sequence shown here is derived from an EMBL/GenBank/DDBJ whole genome shotgun (WGS) entry which is preliminary data.</text>
</comment>
<keyword evidence="3" id="KW-1185">Reference proteome</keyword>
<accession>A0ABW5P1U2</accession>
<sequence>MARPSMAQQETGMTIIEVLVAIMLLSVVVLVVLTPLTGFFGLTRKSGTQVSATQAAQQAMEQIRGDWLNQTAYEQLCTASALPVTTPPLTVTVTNMGPERNVLGTAELRAGACGGAPVTADTSPMREVLVRQPGPGGQVASEVRMVVARP</sequence>
<dbReference type="EMBL" id="JBHUMK010000010">
    <property type="protein sequence ID" value="MFD2608374.1"/>
    <property type="molecule type" value="Genomic_DNA"/>
</dbReference>
<keyword evidence="1" id="KW-0812">Transmembrane</keyword>
<dbReference type="Proteomes" id="UP001597475">
    <property type="component" value="Unassembled WGS sequence"/>
</dbReference>
<evidence type="ECO:0008006" key="4">
    <source>
        <dbReference type="Google" id="ProtNLM"/>
    </source>
</evidence>
<name>A0ABW5P1U2_9DEIO</name>
<evidence type="ECO:0000313" key="2">
    <source>
        <dbReference type="EMBL" id="MFD2608374.1"/>
    </source>
</evidence>
<evidence type="ECO:0000256" key="1">
    <source>
        <dbReference type="SAM" id="Phobius"/>
    </source>
</evidence>
<reference evidence="3" key="1">
    <citation type="journal article" date="2019" name="Int. J. Syst. Evol. Microbiol.">
        <title>The Global Catalogue of Microorganisms (GCM) 10K type strain sequencing project: providing services to taxonomists for standard genome sequencing and annotation.</title>
        <authorList>
            <consortium name="The Broad Institute Genomics Platform"/>
            <consortium name="The Broad Institute Genome Sequencing Center for Infectious Disease"/>
            <person name="Wu L."/>
            <person name="Ma J."/>
        </authorList>
    </citation>
    <scope>NUCLEOTIDE SEQUENCE [LARGE SCALE GENOMIC DNA]</scope>
    <source>
        <strain evidence="3">KCTC 33842</strain>
    </source>
</reference>
<evidence type="ECO:0000313" key="3">
    <source>
        <dbReference type="Proteomes" id="UP001597475"/>
    </source>
</evidence>
<gene>
    <name evidence="2" type="ORF">ACFSR9_02830</name>
</gene>
<protein>
    <recommendedName>
        <fullName evidence="4">Prepilin-type N-terminal cleavage/methylation domain-containing protein</fullName>
    </recommendedName>
</protein>
<keyword evidence="1" id="KW-1133">Transmembrane helix</keyword>
<organism evidence="2 3">
    <name type="scientific">Deinococcus taklimakanensis</name>
    <dbReference type="NCBI Taxonomy" id="536443"/>
    <lineage>
        <taxon>Bacteria</taxon>
        <taxon>Thermotogati</taxon>
        <taxon>Deinococcota</taxon>
        <taxon>Deinococci</taxon>
        <taxon>Deinococcales</taxon>
        <taxon>Deinococcaceae</taxon>
        <taxon>Deinococcus</taxon>
    </lineage>
</organism>